<evidence type="ECO:0000313" key="4">
    <source>
        <dbReference type="EMBL" id="KEZ52803.1"/>
    </source>
</evidence>
<dbReference type="InterPro" id="IPR016161">
    <property type="entry name" value="Ald_DH/histidinol_DH"/>
</dbReference>
<dbReference type="InterPro" id="IPR051020">
    <property type="entry name" value="ALDH-related_metabolic_enz"/>
</dbReference>
<dbReference type="Gene3D" id="3.40.309.10">
    <property type="entry name" value="Aldehyde Dehydrogenase, Chain A, domain 2"/>
    <property type="match status" value="1"/>
</dbReference>
<keyword evidence="5" id="KW-1185">Reference proteome</keyword>
<comment type="caution">
    <text evidence="4">The sequence shown here is derived from an EMBL/GenBank/DDBJ whole genome shotgun (WGS) entry which is preliminary data.</text>
</comment>
<protein>
    <submittedName>
        <fullName evidence="4">Aldehyde dehydrogenase</fullName>
    </submittedName>
</protein>
<dbReference type="AlphaFoldDB" id="A0A084GZP1"/>
<dbReference type="EMBL" id="JNVC02000004">
    <property type="protein sequence ID" value="KEZ52803.1"/>
    <property type="molecule type" value="Genomic_DNA"/>
</dbReference>
<dbReference type="STRING" id="246786.GS18_0208135"/>
<dbReference type="InterPro" id="IPR016162">
    <property type="entry name" value="Ald_DH_N"/>
</dbReference>
<evidence type="ECO:0000256" key="1">
    <source>
        <dbReference type="ARBA" id="ARBA00009986"/>
    </source>
</evidence>
<sequence length="476" mass="51471">MKQHLWINGKHEESETYVELKSPYAKDLLAEVAIADESKVKAAVDAAADAFRKMKELPAHKRAEILKRTAELLAERKEEAAQIIAKEAAKPIKTARAEVDRTVMTYTFAAEEARRLDGETIAMDAAPGGEKRTAYTVREPIGVIGAITPFNFPMNLVAHKLGPAFASGNTVVLKPATQTPLSSYFIGELFHEAGLPAGALNIVTGKGSEIGKHFTSDDRIKALTFTGSPEVGKKLKQEAGMRKTLLELGSNSAVIVNDDANADEVAARCVTGAFAFAGQVCISVQRIYVHEAIFDEFVSKAVEHTRKLKVGNPLDEQTDVSSLISGDDVDRALAWIEEAEAAGATRACGGKGSENQTIEPAILLNVPSDASLSCQEAFAPVAIINSFRTFDEAIEEVNNSRFGLQAGVFTNRVDLAFKAAKDLHVGGVMINDIPTFRVDHMPYGGVKDSGFGREGIKYAMEELTELKLISFNHAHR</sequence>
<name>A0A084GZP1_METID</name>
<dbReference type="RefSeq" id="WP_029565893.1">
    <property type="nucleotide sequence ID" value="NZ_JNVC02000004.1"/>
</dbReference>
<proteinExistence type="inferred from homology"/>
<gene>
    <name evidence="4" type="ORF">GS18_0208135</name>
</gene>
<dbReference type="InterPro" id="IPR015590">
    <property type="entry name" value="Aldehyde_DH_dom"/>
</dbReference>
<dbReference type="OrthoDB" id="9762913at2"/>
<evidence type="ECO:0000313" key="5">
    <source>
        <dbReference type="Proteomes" id="UP000028549"/>
    </source>
</evidence>
<organism evidence="4 5">
    <name type="scientific">Metabacillus indicus</name>
    <name type="common">Bacillus indicus</name>
    <dbReference type="NCBI Taxonomy" id="246786"/>
    <lineage>
        <taxon>Bacteria</taxon>
        <taxon>Bacillati</taxon>
        <taxon>Bacillota</taxon>
        <taxon>Bacilli</taxon>
        <taxon>Bacillales</taxon>
        <taxon>Bacillaceae</taxon>
        <taxon>Metabacillus</taxon>
    </lineage>
</organism>
<evidence type="ECO:0000256" key="2">
    <source>
        <dbReference type="ARBA" id="ARBA00023002"/>
    </source>
</evidence>
<comment type="similarity">
    <text evidence="1">Belongs to the aldehyde dehydrogenase family.</text>
</comment>
<dbReference type="GO" id="GO:0008911">
    <property type="term" value="F:lactaldehyde dehydrogenase (NAD+) activity"/>
    <property type="evidence" value="ECO:0007669"/>
    <property type="project" value="TreeGrafter"/>
</dbReference>
<keyword evidence="2" id="KW-0560">Oxidoreductase</keyword>
<dbReference type="FunFam" id="3.40.605.10:FF:000007">
    <property type="entry name" value="NAD/NADP-dependent betaine aldehyde dehydrogenase"/>
    <property type="match status" value="1"/>
</dbReference>
<dbReference type="Gene3D" id="3.40.605.10">
    <property type="entry name" value="Aldehyde Dehydrogenase, Chain A, domain 1"/>
    <property type="match status" value="1"/>
</dbReference>
<dbReference type="Pfam" id="PF00171">
    <property type="entry name" value="Aldedh"/>
    <property type="match status" value="1"/>
</dbReference>
<evidence type="ECO:0000259" key="3">
    <source>
        <dbReference type="Pfam" id="PF00171"/>
    </source>
</evidence>
<dbReference type="Proteomes" id="UP000028549">
    <property type="component" value="Unassembled WGS sequence"/>
</dbReference>
<accession>A0A084GZP1</accession>
<dbReference type="PANTHER" id="PTHR42991:SF1">
    <property type="entry name" value="ALDEHYDE DEHYDROGENASE"/>
    <property type="match status" value="1"/>
</dbReference>
<feature type="domain" description="Aldehyde dehydrogenase" evidence="3">
    <location>
        <begin position="13"/>
        <end position="468"/>
    </location>
</feature>
<dbReference type="SUPFAM" id="SSF53720">
    <property type="entry name" value="ALDH-like"/>
    <property type="match status" value="1"/>
</dbReference>
<dbReference type="PANTHER" id="PTHR42991">
    <property type="entry name" value="ALDEHYDE DEHYDROGENASE"/>
    <property type="match status" value="1"/>
</dbReference>
<dbReference type="CDD" id="cd07149">
    <property type="entry name" value="ALDH_y4uC"/>
    <property type="match status" value="1"/>
</dbReference>
<reference evidence="4 5" key="1">
    <citation type="journal article" date="2005" name="Int. J. Syst. Evol. Microbiol.">
        <title>Bacillus cibi sp. nov., isolated from jeotgal, a traditional Korean fermented seafood.</title>
        <authorList>
            <person name="Yoon J.H."/>
            <person name="Lee C.H."/>
            <person name="Oh T.K."/>
        </authorList>
    </citation>
    <scope>NUCLEOTIDE SEQUENCE [LARGE SCALE GENOMIC DNA]</scope>
    <source>
        <strain evidence="4 5">DSM 16189</strain>
    </source>
</reference>
<dbReference type="InterPro" id="IPR016163">
    <property type="entry name" value="Ald_DH_C"/>
</dbReference>